<reference evidence="4 5" key="1">
    <citation type="submission" date="2016-09" db="EMBL/GenBank/DDBJ databases">
        <title>The draft genome of Dichanthelium oligosanthes: A C3 panicoid grass species.</title>
        <authorList>
            <person name="Studer A.J."/>
            <person name="Schnable J.C."/>
            <person name="Brutnell T.P."/>
        </authorList>
    </citation>
    <scope>NUCLEOTIDE SEQUENCE [LARGE SCALE GENOMIC DNA]</scope>
    <source>
        <strain evidence="5">cv. Kellogg 1175</strain>
        <tissue evidence="4">Leaf</tissue>
    </source>
</reference>
<evidence type="ECO:0008006" key="6">
    <source>
        <dbReference type="Google" id="ProtNLM"/>
    </source>
</evidence>
<dbReference type="PANTHER" id="PTHR48048">
    <property type="entry name" value="GLYCOSYLTRANSFERASE"/>
    <property type="match status" value="1"/>
</dbReference>
<evidence type="ECO:0000256" key="2">
    <source>
        <dbReference type="ARBA" id="ARBA00022676"/>
    </source>
</evidence>
<sequence>MAKPTVVLLPVWASGHFTPALEAGKRLVAALGTADFSLTVLLMRPPTPESASQVTAHVAREAAAGEPHGGCEVSFHHLPAVDPPTGCDTVEVFTSRYIHLHAPHVRAAVAALPAPAAALVVEFTSTTMFDVARELGVPAYVYFASSAAMLALMLQLPALHDEVSEEFGEMTEGQQHVHVPGLPPVPASCMPVSVMSKKSPSYADTVYHGARLVEAAGIIVDTVAEARAGALDSSAAEQVREAAAGLERSGQRFLWALRASPPAGESVHALGELLPEGFLERTKAQGLVWRSWAPQREILAHHAVCGFVTHCGWNSVLEAL</sequence>
<dbReference type="AlphaFoldDB" id="A0A1E5URC9"/>
<evidence type="ECO:0000256" key="1">
    <source>
        <dbReference type="ARBA" id="ARBA00009995"/>
    </source>
</evidence>
<accession>A0A1E5URC9</accession>
<dbReference type="PANTHER" id="PTHR48048:SF30">
    <property type="entry name" value="GLYCOSYLTRANSFERASE"/>
    <property type="match status" value="1"/>
</dbReference>
<dbReference type="STRING" id="888268.A0A1E5URC9"/>
<dbReference type="Proteomes" id="UP000095767">
    <property type="component" value="Unassembled WGS sequence"/>
</dbReference>
<keyword evidence="5" id="KW-1185">Reference proteome</keyword>
<organism evidence="4 5">
    <name type="scientific">Dichanthelium oligosanthes</name>
    <dbReference type="NCBI Taxonomy" id="888268"/>
    <lineage>
        <taxon>Eukaryota</taxon>
        <taxon>Viridiplantae</taxon>
        <taxon>Streptophyta</taxon>
        <taxon>Embryophyta</taxon>
        <taxon>Tracheophyta</taxon>
        <taxon>Spermatophyta</taxon>
        <taxon>Magnoliopsida</taxon>
        <taxon>Liliopsida</taxon>
        <taxon>Poales</taxon>
        <taxon>Poaceae</taxon>
        <taxon>PACMAD clade</taxon>
        <taxon>Panicoideae</taxon>
        <taxon>Panicodae</taxon>
        <taxon>Paniceae</taxon>
        <taxon>Dichantheliinae</taxon>
        <taxon>Dichanthelium</taxon>
    </lineage>
</organism>
<keyword evidence="3" id="KW-0808">Transferase</keyword>
<dbReference type="SUPFAM" id="SSF53756">
    <property type="entry name" value="UDP-Glycosyltransferase/glycogen phosphorylase"/>
    <property type="match status" value="1"/>
</dbReference>
<dbReference type="OrthoDB" id="5835829at2759"/>
<dbReference type="Gene3D" id="3.40.50.2000">
    <property type="entry name" value="Glycogen Phosphorylase B"/>
    <property type="match status" value="2"/>
</dbReference>
<evidence type="ECO:0000256" key="3">
    <source>
        <dbReference type="ARBA" id="ARBA00022679"/>
    </source>
</evidence>
<dbReference type="EMBL" id="LWDX02066823">
    <property type="protein sequence ID" value="OEL15452.1"/>
    <property type="molecule type" value="Genomic_DNA"/>
</dbReference>
<gene>
    <name evidence="4" type="ORF">BAE44_0023528</name>
</gene>
<dbReference type="InterPro" id="IPR002213">
    <property type="entry name" value="UDP_glucos_trans"/>
</dbReference>
<keyword evidence="2" id="KW-0328">Glycosyltransferase</keyword>
<proteinExistence type="inferred from homology"/>
<comment type="similarity">
    <text evidence="1">Belongs to the UDP-glycosyltransferase family.</text>
</comment>
<dbReference type="FunFam" id="3.40.50.2000:FF:000089">
    <property type="entry name" value="Glycosyltransferase"/>
    <property type="match status" value="1"/>
</dbReference>
<dbReference type="Pfam" id="PF00201">
    <property type="entry name" value="UDPGT"/>
    <property type="match status" value="1"/>
</dbReference>
<dbReference type="GO" id="GO:0035251">
    <property type="term" value="F:UDP-glucosyltransferase activity"/>
    <property type="evidence" value="ECO:0007669"/>
    <property type="project" value="InterPro"/>
</dbReference>
<protein>
    <recommendedName>
        <fullName evidence="6">Anthocyanidin 5,3-O-glucosyltransferase</fullName>
    </recommendedName>
</protein>
<evidence type="ECO:0000313" key="5">
    <source>
        <dbReference type="Proteomes" id="UP000095767"/>
    </source>
</evidence>
<comment type="caution">
    <text evidence="4">The sequence shown here is derived from an EMBL/GenBank/DDBJ whole genome shotgun (WGS) entry which is preliminary data.</text>
</comment>
<dbReference type="InterPro" id="IPR050481">
    <property type="entry name" value="UDP-glycosyltransf_plant"/>
</dbReference>
<evidence type="ECO:0000313" key="4">
    <source>
        <dbReference type="EMBL" id="OEL15452.1"/>
    </source>
</evidence>
<name>A0A1E5URC9_9POAL</name>